<dbReference type="InterPro" id="IPR036291">
    <property type="entry name" value="NAD(P)-bd_dom_sf"/>
</dbReference>
<protein>
    <submittedName>
        <fullName evidence="3">3-beta hydroxysteroid dehydrogenase</fullName>
    </submittedName>
</protein>
<dbReference type="CDD" id="cd05262">
    <property type="entry name" value="SDR_a7"/>
    <property type="match status" value="1"/>
</dbReference>
<dbReference type="GO" id="GO:0005737">
    <property type="term" value="C:cytoplasm"/>
    <property type="evidence" value="ECO:0007669"/>
    <property type="project" value="TreeGrafter"/>
</dbReference>
<proteinExistence type="predicted"/>
<name>A0A917SD43_9ACTN</name>
<keyword evidence="4" id="KW-1185">Reference proteome</keyword>
<dbReference type="Gene3D" id="3.40.50.720">
    <property type="entry name" value="NAD(P)-binding Rossmann-like Domain"/>
    <property type="match status" value="1"/>
</dbReference>
<dbReference type="Pfam" id="PF01370">
    <property type="entry name" value="Epimerase"/>
    <property type="match status" value="1"/>
</dbReference>
<sequence>MRVFVTGASGGIGSAVTAELIAAGHQVLGLARSDASAQRITDAGATPLRGDFSDPAVLRAGAEQVDGVINLAFSNDFSNLEQGIADEAQAVRVIGEVLAGTGKPFVHAGGTPVVPGRPSTEADPNNTEGPVGGRGHNANAVIALADLGVRSSVVRLPRSVHLRGEAYGFCSMLIGAARQSGVSAYVGDGSQRWPAVNRLDAARLFRIALEDAEPGTVLHAVADEGDTMLSLAQAIGTALDLPAAAVPAEQFGVLGQVFAFDQPSSSAVTRERFGWQPEHPSLLEDLAAGDYPVLG</sequence>
<dbReference type="GO" id="GO:0004029">
    <property type="term" value="F:aldehyde dehydrogenase (NAD+) activity"/>
    <property type="evidence" value="ECO:0007669"/>
    <property type="project" value="TreeGrafter"/>
</dbReference>
<feature type="region of interest" description="Disordered" evidence="1">
    <location>
        <begin position="108"/>
        <end position="133"/>
    </location>
</feature>
<evidence type="ECO:0000313" key="4">
    <source>
        <dbReference type="Proteomes" id="UP000613840"/>
    </source>
</evidence>
<comment type="caution">
    <text evidence="3">The sequence shown here is derived from an EMBL/GenBank/DDBJ whole genome shotgun (WGS) entry which is preliminary data.</text>
</comment>
<dbReference type="RefSeq" id="WP_188896402.1">
    <property type="nucleotide sequence ID" value="NZ_BMMZ01000008.1"/>
</dbReference>
<dbReference type="PANTHER" id="PTHR48079">
    <property type="entry name" value="PROTEIN YEEZ"/>
    <property type="match status" value="1"/>
</dbReference>
<dbReference type="PANTHER" id="PTHR48079:SF6">
    <property type="entry name" value="NAD(P)-BINDING DOMAIN-CONTAINING PROTEIN-RELATED"/>
    <property type="match status" value="1"/>
</dbReference>
<gene>
    <name evidence="3" type="ORF">GCM10011575_32310</name>
</gene>
<dbReference type="SUPFAM" id="SSF51735">
    <property type="entry name" value="NAD(P)-binding Rossmann-fold domains"/>
    <property type="match status" value="1"/>
</dbReference>
<reference evidence="3" key="1">
    <citation type="journal article" date="2014" name="Int. J. Syst. Evol. Microbiol.">
        <title>Complete genome sequence of Corynebacterium casei LMG S-19264T (=DSM 44701T), isolated from a smear-ripened cheese.</title>
        <authorList>
            <consortium name="US DOE Joint Genome Institute (JGI-PGF)"/>
            <person name="Walter F."/>
            <person name="Albersmeier A."/>
            <person name="Kalinowski J."/>
            <person name="Ruckert C."/>
        </authorList>
    </citation>
    <scope>NUCLEOTIDE SEQUENCE</scope>
    <source>
        <strain evidence="3">CGMCC 4.7306</strain>
    </source>
</reference>
<dbReference type="InterPro" id="IPR001509">
    <property type="entry name" value="Epimerase_deHydtase"/>
</dbReference>
<evidence type="ECO:0000259" key="2">
    <source>
        <dbReference type="Pfam" id="PF01370"/>
    </source>
</evidence>
<dbReference type="Proteomes" id="UP000613840">
    <property type="component" value="Unassembled WGS sequence"/>
</dbReference>
<dbReference type="InterPro" id="IPR051783">
    <property type="entry name" value="NAD(P)-dependent_oxidoreduct"/>
</dbReference>
<accession>A0A917SD43</accession>
<dbReference type="EMBL" id="BMMZ01000008">
    <property type="protein sequence ID" value="GGL71515.1"/>
    <property type="molecule type" value="Genomic_DNA"/>
</dbReference>
<evidence type="ECO:0000313" key="3">
    <source>
        <dbReference type="EMBL" id="GGL71515.1"/>
    </source>
</evidence>
<feature type="domain" description="NAD-dependent epimerase/dehydratase" evidence="2">
    <location>
        <begin position="3"/>
        <end position="214"/>
    </location>
</feature>
<organism evidence="3 4">
    <name type="scientific">Microlunatus endophyticus</name>
    <dbReference type="NCBI Taxonomy" id="1716077"/>
    <lineage>
        <taxon>Bacteria</taxon>
        <taxon>Bacillati</taxon>
        <taxon>Actinomycetota</taxon>
        <taxon>Actinomycetes</taxon>
        <taxon>Propionibacteriales</taxon>
        <taxon>Propionibacteriaceae</taxon>
        <taxon>Microlunatus</taxon>
    </lineage>
</organism>
<evidence type="ECO:0000256" key="1">
    <source>
        <dbReference type="SAM" id="MobiDB-lite"/>
    </source>
</evidence>
<reference evidence="3" key="2">
    <citation type="submission" date="2020-09" db="EMBL/GenBank/DDBJ databases">
        <authorList>
            <person name="Sun Q."/>
            <person name="Zhou Y."/>
        </authorList>
    </citation>
    <scope>NUCLEOTIDE SEQUENCE</scope>
    <source>
        <strain evidence="3">CGMCC 4.7306</strain>
    </source>
</reference>
<dbReference type="AlphaFoldDB" id="A0A917SD43"/>